<dbReference type="InterPro" id="IPR012334">
    <property type="entry name" value="Pectin_lyas_fold"/>
</dbReference>
<proteinExistence type="predicted"/>
<dbReference type="STRING" id="104663.SAMN04488121_103511"/>
<dbReference type="OrthoDB" id="631055at2"/>
<dbReference type="AlphaFoldDB" id="A0A1G7RL83"/>
<sequence length="615" mass="65695">MTFSNVSALKTLSAVPQPNEISTLLGYYAPDDKGGGEFYWDATSTETDNQGTIFQVTVGGTLVATGRWKRIYTSSLNIRWFGAKGDGITPDETAFTKCIQTAGSGSEILLGRGNYRLTAGLSFIGYSNVRFVGNRCTLTADFTGGALFTFTLNQPTQQRAEGIEFVEVNFQATDVNSGTTCLSFSGYPKVANPAGPADYNYYAAIRIIQCNIANFDTAIKFNICRNILVDNCWISGNKNGIYFLDKHAESMVRDTVIYCAGSANAGTYGIKSESSYSGDYNTNEGLVIEGCTLDQAQYGIYARNAIFWKIIGNYIGTQLPFDNALYNTGYRAYSILLERDNALATPANSRTNTITSNNIFQGAIKISNLTTGIWSLLTEIADNVFTGMNDNAIQIGPRMAHLNITDAYVEKISPTSINGAVVELDSDSTVINISKLTSNQSVVNAVNIKGANVTFTNIEGIVHAGSGAIINNPSNNSITVSNLRGNGLSVQKAFANVAVNTYSSSTPLSVSTASIPVYNGMKGRITLVGAFNPSVAGQVLQLATTGVSVTIPNGPGSSAQFHTLYGTGMRMVCHVIPFTANATGNLSVGIAVLNYFGGTTAVDYHTFLTIETDAY</sequence>
<dbReference type="Pfam" id="PF12708">
    <property type="entry name" value="Pect-lyase_RHGA_epim"/>
    <property type="match status" value="1"/>
</dbReference>
<dbReference type="EMBL" id="FNBN01000003">
    <property type="protein sequence ID" value="SDG11425.1"/>
    <property type="molecule type" value="Genomic_DNA"/>
</dbReference>
<evidence type="ECO:0000313" key="3">
    <source>
        <dbReference type="Proteomes" id="UP000199045"/>
    </source>
</evidence>
<gene>
    <name evidence="2" type="ORF">SAMN04488121_103511</name>
</gene>
<evidence type="ECO:0000313" key="2">
    <source>
        <dbReference type="EMBL" id="SDG11425.1"/>
    </source>
</evidence>
<reference evidence="3" key="1">
    <citation type="submission" date="2016-10" db="EMBL/GenBank/DDBJ databases">
        <authorList>
            <person name="Varghese N."/>
            <person name="Submissions S."/>
        </authorList>
    </citation>
    <scope>NUCLEOTIDE SEQUENCE [LARGE SCALE GENOMIC DNA]</scope>
    <source>
        <strain evidence="3">DSM 527</strain>
    </source>
</reference>
<dbReference type="Gene3D" id="2.160.20.10">
    <property type="entry name" value="Single-stranded right-handed beta-helix, Pectin lyase-like"/>
    <property type="match status" value="1"/>
</dbReference>
<dbReference type="SMART" id="SM00710">
    <property type="entry name" value="PbH1"/>
    <property type="match status" value="4"/>
</dbReference>
<feature type="domain" description="Rhamnogalacturonase A/B/Epimerase-like pectate lyase" evidence="1">
    <location>
        <begin position="76"/>
        <end position="300"/>
    </location>
</feature>
<name>A0A1G7RL83_CHIFI</name>
<dbReference type="RefSeq" id="WP_089833111.1">
    <property type="nucleotide sequence ID" value="NZ_FNBN01000003.1"/>
</dbReference>
<dbReference type="InterPro" id="IPR011050">
    <property type="entry name" value="Pectin_lyase_fold/virulence"/>
</dbReference>
<dbReference type="Proteomes" id="UP000199045">
    <property type="component" value="Unassembled WGS sequence"/>
</dbReference>
<dbReference type="InterPro" id="IPR006626">
    <property type="entry name" value="PbH1"/>
</dbReference>
<protein>
    <recommendedName>
        <fullName evidence="1">Rhamnogalacturonase A/B/Epimerase-like pectate lyase domain-containing protein</fullName>
    </recommendedName>
</protein>
<dbReference type="InterPro" id="IPR024535">
    <property type="entry name" value="RHGA/B-epi-like_pectate_lyase"/>
</dbReference>
<evidence type="ECO:0000259" key="1">
    <source>
        <dbReference type="Pfam" id="PF12708"/>
    </source>
</evidence>
<dbReference type="SUPFAM" id="SSF51126">
    <property type="entry name" value="Pectin lyase-like"/>
    <property type="match status" value="1"/>
</dbReference>
<organism evidence="2 3">
    <name type="scientific">Chitinophaga filiformis</name>
    <name type="common">Myxococcus filiformis</name>
    <name type="synonym">Flexibacter filiformis</name>
    <dbReference type="NCBI Taxonomy" id="104663"/>
    <lineage>
        <taxon>Bacteria</taxon>
        <taxon>Pseudomonadati</taxon>
        <taxon>Bacteroidota</taxon>
        <taxon>Chitinophagia</taxon>
        <taxon>Chitinophagales</taxon>
        <taxon>Chitinophagaceae</taxon>
        <taxon>Chitinophaga</taxon>
    </lineage>
</organism>
<accession>A0A1G7RL83</accession>